<evidence type="ECO:0000256" key="1">
    <source>
        <dbReference type="ARBA" id="ARBA00005417"/>
    </source>
</evidence>
<dbReference type="PANTHER" id="PTHR42798">
    <property type="entry name" value="LIPOPROTEIN-RELEASING SYSTEM ATP-BINDING PROTEIN LOLD"/>
    <property type="match status" value="1"/>
</dbReference>
<dbReference type="EMBL" id="JNVM01000017">
    <property type="protein sequence ID" value="KEQ24243.1"/>
    <property type="molecule type" value="Genomic_DNA"/>
</dbReference>
<sequence>MFIELKNITKVYSNTDVTSRALHDVCLKVNKGEMIAIMGRSGSGKSTLLNIIGCLDKATSGEYILEGMHVNHLNHKQLAKIRNQKIGFIFQNYSLIPKYTALENVMLPLLYRKMPYKECKKLAVEALEKFDLIDARNKKPHQLSGGQQQRVAIARAIVGEPEFILADEPTGALDQQNGQDVMLLLKNLNRAGKTIIIVTHDETIADYCEKRIYMKDGTVVG</sequence>
<comment type="caution">
    <text evidence="6">The sequence shown here is derived from an EMBL/GenBank/DDBJ whole genome shotgun (WGS) entry which is preliminary data.</text>
</comment>
<evidence type="ECO:0000313" key="7">
    <source>
        <dbReference type="Proteomes" id="UP000028123"/>
    </source>
</evidence>
<dbReference type="SMART" id="SM00382">
    <property type="entry name" value="AAA"/>
    <property type="match status" value="1"/>
</dbReference>
<dbReference type="eggNOG" id="COG1136">
    <property type="taxonomic scope" value="Bacteria"/>
</dbReference>
<dbReference type="GO" id="GO:0022857">
    <property type="term" value="F:transmembrane transporter activity"/>
    <property type="evidence" value="ECO:0007669"/>
    <property type="project" value="UniProtKB-ARBA"/>
</dbReference>
<dbReference type="InterPro" id="IPR003593">
    <property type="entry name" value="AAA+_ATPase"/>
</dbReference>
<dbReference type="InterPro" id="IPR027417">
    <property type="entry name" value="P-loop_NTPase"/>
</dbReference>
<dbReference type="OrthoDB" id="9791546at2"/>
<evidence type="ECO:0000259" key="5">
    <source>
        <dbReference type="PROSITE" id="PS50893"/>
    </source>
</evidence>
<keyword evidence="7" id="KW-1185">Reference proteome</keyword>
<dbReference type="PANTHER" id="PTHR42798:SF6">
    <property type="entry name" value="CELL DIVISION ATP-BINDING PROTEIN FTSE"/>
    <property type="match status" value="1"/>
</dbReference>
<gene>
    <name evidence="6" type="ORF">ET33_11175</name>
</gene>
<feature type="domain" description="ABC transporter" evidence="5">
    <location>
        <begin position="3"/>
        <end position="220"/>
    </location>
</feature>
<dbReference type="GO" id="GO:0005524">
    <property type="term" value="F:ATP binding"/>
    <property type="evidence" value="ECO:0007669"/>
    <property type="project" value="UniProtKB-KW"/>
</dbReference>
<dbReference type="AlphaFoldDB" id="A0A081P0M0"/>
<dbReference type="Proteomes" id="UP000028123">
    <property type="component" value="Unassembled WGS sequence"/>
</dbReference>
<organism evidence="6 7">
    <name type="scientific">Paenibacillus tyrfis</name>
    <dbReference type="NCBI Taxonomy" id="1501230"/>
    <lineage>
        <taxon>Bacteria</taxon>
        <taxon>Bacillati</taxon>
        <taxon>Bacillota</taxon>
        <taxon>Bacilli</taxon>
        <taxon>Bacillales</taxon>
        <taxon>Paenibacillaceae</taxon>
        <taxon>Paenibacillus</taxon>
    </lineage>
</organism>
<evidence type="ECO:0000256" key="4">
    <source>
        <dbReference type="ARBA" id="ARBA00022840"/>
    </source>
</evidence>
<dbReference type="RefSeq" id="WP_036686563.1">
    <property type="nucleotide sequence ID" value="NZ_JNVM01000017.1"/>
</dbReference>
<dbReference type="InterPro" id="IPR017911">
    <property type="entry name" value="MacB-like_ATP-bd"/>
</dbReference>
<dbReference type="PROSITE" id="PS00211">
    <property type="entry name" value="ABC_TRANSPORTER_1"/>
    <property type="match status" value="1"/>
</dbReference>
<dbReference type="Gene3D" id="3.40.50.300">
    <property type="entry name" value="P-loop containing nucleotide triphosphate hydrolases"/>
    <property type="match status" value="1"/>
</dbReference>
<keyword evidence="4" id="KW-0067">ATP-binding</keyword>
<dbReference type="CDD" id="cd03255">
    <property type="entry name" value="ABC_MJ0796_LolCDE_FtsE"/>
    <property type="match status" value="1"/>
</dbReference>
<proteinExistence type="inferred from homology"/>
<dbReference type="InterPro" id="IPR017871">
    <property type="entry name" value="ABC_transporter-like_CS"/>
</dbReference>
<evidence type="ECO:0000256" key="3">
    <source>
        <dbReference type="ARBA" id="ARBA00022741"/>
    </source>
</evidence>
<accession>A0A081P0M0</accession>
<dbReference type="GO" id="GO:0098796">
    <property type="term" value="C:membrane protein complex"/>
    <property type="evidence" value="ECO:0007669"/>
    <property type="project" value="UniProtKB-ARBA"/>
</dbReference>
<evidence type="ECO:0000313" key="6">
    <source>
        <dbReference type="EMBL" id="KEQ24243.1"/>
    </source>
</evidence>
<keyword evidence="2" id="KW-0813">Transport</keyword>
<dbReference type="PROSITE" id="PS50893">
    <property type="entry name" value="ABC_TRANSPORTER_2"/>
    <property type="match status" value="1"/>
</dbReference>
<dbReference type="InterPro" id="IPR003439">
    <property type="entry name" value="ABC_transporter-like_ATP-bd"/>
</dbReference>
<dbReference type="FunFam" id="3.40.50.300:FF:000032">
    <property type="entry name" value="Export ABC transporter ATP-binding protein"/>
    <property type="match status" value="1"/>
</dbReference>
<name>A0A081P0M0_9BACL</name>
<comment type="similarity">
    <text evidence="1">Belongs to the ABC transporter superfamily.</text>
</comment>
<dbReference type="SUPFAM" id="SSF52540">
    <property type="entry name" value="P-loop containing nucleoside triphosphate hydrolases"/>
    <property type="match status" value="1"/>
</dbReference>
<dbReference type="GO" id="GO:0016887">
    <property type="term" value="F:ATP hydrolysis activity"/>
    <property type="evidence" value="ECO:0007669"/>
    <property type="project" value="InterPro"/>
</dbReference>
<dbReference type="Pfam" id="PF00005">
    <property type="entry name" value="ABC_tran"/>
    <property type="match status" value="1"/>
</dbReference>
<reference evidence="6 7" key="1">
    <citation type="submission" date="2014-06" db="EMBL/GenBank/DDBJ databases">
        <title>Draft genome sequence of Paenibacillus sp. MSt1.</title>
        <authorList>
            <person name="Aw Y.K."/>
            <person name="Ong K.S."/>
            <person name="Gan H.M."/>
            <person name="Lee S.M."/>
        </authorList>
    </citation>
    <scope>NUCLEOTIDE SEQUENCE [LARGE SCALE GENOMIC DNA]</scope>
    <source>
        <strain evidence="6 7">MSt1</strain>
    </source>
</reference>
<evidence type="ECO:0000256" key="2">
    <source>
        <dbReference type="ARBA" id="ARBA00022448"/>
    </source>
</evidence>
<protein>
    <recommendedName>
        <fullName evidence="5">ABC transporter domain-containing protein</fullName>
    </recommendedName>
</protein>
<keyword evidence="3" id="KW-0547">Nucleotide-binding</keyword>